<reference evidence="8 9" key="1">
    <citation type="submission" date="2019-03" db="EMBL/GenBank/DDBJ databases">
        <title>Metabolic reconstructions from genomes of highly enriched 'Candidatus Accumulibacter' and 'Candidatus Competibacter' bioreactor populations.</title>
        <authorList>
            <person name="Annavajhala M.K."/>
            <person name="Welles L."/>
            <person name="Abbas B."/>
            <person name="Sorokin D."/>
            <person name="Park H."/>
            <person name="Van Loosdrecht M."/>
            <person name="Chandran K."/>
        </authorList>
    </citation>
    <scope>NUCLEOTIDE SEQUENCE [LARGE SCALE GENOMIC DNA]</scope>
    <source>
        <strain evidence="8 9">SBR_G</strain>
    </source>
</reference>
<evidence type="ECO:0000256" key="1">
    <source>
        <dbReference type="ARBA" id="ARBA00022722"/>
    </source>
</evidence>
<organism evidence="8 9">
    <name type="scientific">Candidatus Competibacter phosphatis</name>
    <dbReference type="NCBI Taxonomy" id="221280"/>
    <lineage>
        <taxon>Bacteria</taxon>
        <taxon>Pseudomonadati</taxon>
        <taxon>Pseudomonadota</taxon>
        <taxon>Gammaproteobacteria</taxon>
        <taxon>Candidatus Competibacteraceae</taxon>
        <taxon>Candidatus Competibacter</taxon>
    </lineage>
</organism>
<evidence type="ECO:0000256" key="4">
    <source>
        <dbReference type="ARBA" id="ARBA00022801"/>
    </source>
</evidence>
<evidence type="ECO:0000256" key="7">
    <source>
        <dbReference type="SAM" id="MobiDB-lite"/>
    </source>
</evidence>
<keyword evidence="1" id="KW-0540">Nuclease</keyword>
<keyword evidence="5" id="KW-0234">DNA repair</keyword>
<dbReference type="Pfam" id="PF03852">
    <property type="entry name" value="Vsr"/>
    <property type="match status" value="1"/>
</dbReference>
<feature type="region of interest" description="Disordered" evidence="7">
    <location>
        <begin position="34"/>
        <end position="55"/>
    </location>
</feature>
<keyword evidence="4" id="KW-0378">Hydrolase</keyword>
<dbReference type="CDD" id="cd00221">
    <property type="entry name" value="Vsr"/>
    <property type="match status" value="1"/>
</dbReference>
<keyword evidence="3" id="KW-0227">DNA damage</keyword>
<protein>
    <submittedName>
        <fullName evidence="8">DNA mismatch endonuclease Vsr</fullName>
    </submittedName>
</protein>
<evidence type="ECO:0000313" key="9">
    <source>
        <dbReference type="Proteomes" id="UP000760480"/>
    </source>
</evidence>
<gene>
    <name evidence="8" type="primary">vsr</name>
    <name evidence="8" type="ORF">E4P82_10645</name>
</gene>
<evidence type="ECO:0000256" key="6">
    <source>
        <dbReference type="ARBA" id="ARBA00029466"/>
    </source>
</evidence>
<feature type="compositionally biased region" description="Basic and acidic residues" evidence="7">
    <location>
        <begin position="45"/>
        <end position="55"/>
    </location>
</feature>
<comment type="similarity">
    <text evidence="6">Belongs to the Vsr family.</text>
</comment>
<dbReference type="NCBIfam" id="TIGR00632">
    <property type="entry name" value="vsr"/>
    <property type="match status" value="1"/>
</dbReference>
<accession>A0ABX1TJQ7</accession>
<dbReference type="InterPro" id="IPR011335">
    <property type="entry name" value="Restrct_endonuc-II-like"/>
</dbReference>
<dbReference type="GO" id="GO:0004519">
    <property type="term" value="F:endonuclease activity"/>
    <property type="evidence" value="ECO:0007669"/>
    <property type="project" value="UniProtKB-KW"/>
</dbReference>
<dbReference type="Proteomes" id="UP000760480">
    <property type="component" value="Unassembled WGS sequence"/>
</dbReference>
<sequence length="174" mass="20392">MPEGERDRETSKDAVNEGARTGYWVDRTVPVAPSQRTDTLTPAARSERMSRIHGKDTQPEMKVRRLVHGLGYCYRLHRANLPGKPDLVFSKRRKVIFVHGCFWHRHSDSNCKLARLPKSRLEFWSAKLESNRLRDLENHKKLTEAGWRVLVLWECELRDISKLAEKIRSFLEDE</sequence>
<comment type="caution">
    <text evidence="8">The sequence shown here is derived from an EMBL/GenBank/DDBJ whole genome shotgun (WGS) entry which is preliminary data.</text>
</comment>
<dbReference type="SUPFAM" id="SSF52980">
    <property type="entry name" value="Restriction endonuclease-like"/>
    <property type="match status" value="1"/>
</dbReference>
<keyword evidence="9" id="KW-1185">Reference proteome</keyword>
<dbReference type="InterPro" id="IPR004603">
    <property type="entry name" value="DNA_mismatch_endonuc_vsr"/>
</dbReference>
<keyword evidence="2 8" id="KW-0255">Endonuclease</keyword>
<evidence type="ECO:0000313" key="8">
    <source>
        <dbReference type="EMBL" id="NMQ19613.1"/>
    </source>
</evidence>
<evidence type="ECO:0000256" key="2">
    <source>
        <dbReference type="ARBA" id="ARBA00022759"/>
    </source>
</evidence>
<dbReference type="EMBL" id="SPMZ01000029">
    <property type="protein sequence ID" value="NMQ19613.1"/>
    <property type="molecule type" value="Genomic_DNA"/>
</dbReference>
<name>A0ABX1TJQ7_9GAMM</name>
<evidence type="ECO:0000256" key="3">
    <source>
        <dbReference type="ARBA" id="ARBA00022763"/>
    </source>
</evidence>
<dbReference type="RefSeq" id="WP_169248868.1">
    <property type="nucleotide sequence ID" value="NZ_SPMZ01000029.1"/>
</dbReference>
<proteinExistence type="inferred from homology"/>
<evidence type="ECO:0000256" key="5">
    <source>
        <dbReference type="ARBA" id="ARBA00023204"/>
    </source>
</evidence>
<dbReference type="Gene3D" id="3.40.960.10">
    <property type="entry name" value="VSR Endonuclease"/>
    <property type="match status" value="1"/>
</dbReference>